<reference evidence="3" key="1">
    <citation type="submission" date="2021-02" db="EMBL/GenBank/DDBJ databases">
        <authorList>
            <person name="Dougan E. K."/>
            <person name="Rhodes N."/>
            <person name="Thang M."/>
            <person name="Chan C."/>
        </authorList>
    </citation>
    <scope>NUCLEOTIDE SEQUENCE</scope>
</reference>
<feature type="region of interest" description="Disordered" evidence="1">
    <location>
        <begin position="300"/>
        <end position="329"/>
    </location>
</feature>
<keyword evidence="4" id="KW-1185">Reference proteome</keyword>
<evidence type="ECO:0000256" key="1">
    <source>
        <dbReference type="SAM" id="MobiDB-lite"/>
    </source>
</evidence>
<keyword evidence="2" id="KW-0812">Transmembrane</keyword>
<feature type="transmembrane region" description="Helical" evidence="2">
    <location>
        <begin position="88"/>
        <end position="107"/>
    </location>
</feature>
<evidence type="ECO:0000313" key="4">
    <source>
        <dbReference type="Proteomes" id="UP000604046"/>
    </source>
</evidence>
<dbReference type="AlphaFoldDB" id="A0A812SFY5"/>
<feature type="compositionally biased region" description="Low complexity" evidence="1">
    <location>
        <begin position="300"/>
        <end position="318"/>
    </location>
</feature>
<feature type="transmembrane region" description="Helical" evidence="2">
    <location>
        <begin position="149"/>
        <end position="169"/>
    </location>
</feature>
<accession>A0A812SFY5</accession>
<feature type="transmembrane region" description="Helical" evidence="2">
    <location>
        <begin position="248"/>
        <end position="267"/>
    </location>
</feature>
<feature type="transmembrane region" description="Helical" evidence="2">
    <location>
        <begin position="49"/>
        <end position="68"/>
    </location>
</feature>
<comment type="caution">
    <text evidence="3">The sequence shown here is derived from an EMBL/GenBank/DDBJ whole genome shotgun (WGS) entry which is preliminary data.</text>
</comment>
<feature type="transmembrane region" description="Helical" evidence="2">
    <location>
        <begin position="208"/>
        <end position="228"/>
    </location>
</feature>
<gene>
    <name evidence="3" type="ORF">SNAT2548_LOCUS27035</name>
</gene>
<protein>
    <submittedName>
        <fullName evidence="3">Uncharacterized protein</fullName>
    </submittedName>
</protein>
<dbReference type="EMBL" id="CAJNDS010002452">
    <property type="protein sequence ID" value="CAE7481541.1"/>
    <property type="molecule type" value="Genomic_DNA"/>
</dbReference>
<feature type="transmembrane region" description="Helical" evidence="2">
    <location>
        <begin position="119"/>
        <end position="137"/>
    </location>
</feature>
<sequence length="329" mass="34338">MAPGHMSPAMDLGSWWADGMPSLLSITWHGRTTFGAEAAQAPASLSRGVAVSLALASVVFLAFAYRFLDTGAGYIRGQNRNCPRTQVFHLFFAGSASFLAAVRLGTLGSEWSEQHLDPVLGLSLGRAGACLLLSLALGRAAGAPAREVAPVAVLFAVSWLQLGLSSVSSQLAMRLGLFCSGSVCAAVAAQSLAAAVESSQHTADVKERLLMVMSLVQAVTILSLLAWMATMKWQLVHEEHTTRGALGLALDSLLDLLGFCGTGHLLLKDQKQAVLDSICQQLACPRAAFYASCDQSDTSSNTSVGQSSGSEISASSESPPLFPVHSAGC</sequence>
<name>A0A812SFY5_9DINO</name>
<evidence type="ECO:0000256" key="2">
    <source>
        <dbReference type="SAM" id="Phobius"/>
    </source>
</evidence>
<keyword evidence="2" id="KW-1133">Transmembrane helix</keyword>
<evidence type="ECO:0000313" key="3">
    <source>
        <dbReference type="EMBL" id="CAE7481541.1"/>
    </source>
</evidence>
<dbReference type="Proteomes" id="UP000604046">
    <property type="component" value="Unassembled WGS sequence"/>
</dbReference>
<keyword evidence="2" id="KW-0472">Membrane</keyword>
<proteinExistence type="predicted"/>
<organism evidence="3 4">
    <name type="scientific">Symbiodinium natans</name>
    <dbReference type="NCBI Taxonomy" id="878477"/>
    <lineage>
        <taxon>Eukaryota</taxon>
        <taxon>Sar</taxon>
        <taxon>Alveolata</taxon>
        <taxon>Dinophyceae</taxon>
        <taxon>Suessiales</taxon>
        <taxon>Symbiodiniaceae</taxon>
        <taxon>Symbiodinium</taxon>
    </lineage>
</organism>
<feature type="transmembrane region" description="Helical" evidence="2">
    <location>
        <begin position="175"/>
        <end position="196"/>
    </location>
</feature>